<name>A0A1M6MV49_9CLOT</name>
<protein>
    <submittedName>
        <fullName evidence="2">HEPN domain-containing protein</fullName>
    </submittedName>
</protein>
<dbReference type="RefSeq" id="WP_072903196.1">
    <property type="nucleotide sequence ID" value="NZ_FRAD01000008.1"/>
</dbReference>
<organism evidence="2 3">
    <name type="scientific">Hathewaya proteolytica DSM 3090</name>
    <dbReference type="NCBI Taxonomy" id="1121331"/>
    <lineage>
        <taxon>Bacteria</taxon>
        <taxon>Bacillati</taxon>
        <taxon>Bacillota</taxon>
        <taxon>Clostridia</taxon>
        <taxon>Eubacteriales</taxon>
        <taxon>Clostridiaceae</taxon>
        <taxon>Hathewaya</taxon>
    </lineage>
</organism>
<evidence type="ECO:0000313" key="2">
    <source>
        <dbReference type="EMBL" id="SHJ87249.1"/>
    </source>
</evidence>
<reference evidence="2 3" key="1">
    <citation type="submission" date="2016-11" db="EMBL/GenBank/DDBJ databases">
        <authorList>
            <person name="Jaros S."/>
            <person name="Januszkiewicz K."/>
            <person name="Wedrychowicz H."/>
        </authorList>
    </citation>
    <scope>NUCLEOTIDE SEQUENCE [LARGE SCALE GENOMIC DNA]</scope>
    <source>
        <strain evidence="2 3">DSM 3090</strain>
    </source>
</reference>
<dbReference type="SUPFAM" id="SSF81593">
    <property type="entry name" value="Nucleotidyltransferase substrate binding subunit/domain"/>
    <property type="match status" value="1"/>
</dbReference>
<gene>
    <name evidence="2" type="ORF">SAMN02745248_01182</name>
</gene>
<keyword evidence="3" id="KW-1185">Reference proteome</keyword>
<dbReference type="Pfam" id="PF05168">
    <property type="entry name" value="HEPN"/>
    <property type="match status" value="1"/>
</dbReference>
<dbReference type="EMBL" id="FRAD01000008">
    <property type="protein sequence ID" value="SHJ87249.1"/>
    <property type="molecule type" value="Genomic_DNA"/>
</dbReference>
<dbReference type="Proteomes" id="UP000183952">
    <property type="component" value="Unassembled WGS sequence"/>
</dbReference>
<sequence length="170" mass="20182">MRKENMNLGRTTYVNNGIDMANIFFNISQEDEKTSKILYEKGYYNQSVYFCIQSMEKYVKFFICKKVDISNKYFANKIRETGHSIDSSIDFLIEIIAGNDNLLREQISNQIKNQILHGVKLSRLYNAVRYPFYSEYNKSYKILKMSLIDCKEMYMMFEALKKMLQDLGRI</sequence>
<proteinExistence type="predicted"/>
<dbReference type="OrthoDB" id="3078292at2"/>
<evidence type="ECO:0000259" key="1">
    <source>
        <dbReference type="Pfam" id="PF05168"/>
    </source>
</evidence>
<evidence type="ECO:0000313" key="3">
    <source>
        <dbReference type="Proteomes" id="UP000183952"/>
    </source>
</evidence>
<dbReference type="AlphaFoldDB" id="A0A1M6MV49"/>
<dbReference type="Gene3D" id="1.20.120.330">
    <property type="entry name" value="Nucleotidyltransferases domain 2"/>
    <property type="match status" value="1"/>
</dbReference>
<dbReference type="STRING" id="1121331.SAMN02745248_01182"/>
<accession>A0A1M6MV49</accession>
<feature type="domain" description="HEPN" evidence="1">
    <location>
        <begin position="24"/>
        <end position="153"/>
    </location>
</feature>
<dbReference type="InterPro" id="IPR007842">
    <property type="entry name" value="HEPN_dom"/>
</dbReference>